<evidence type="ECO:0000259" key="2">
    <source>
        <dbReference type="Pfam" id="PF04993"/>
    </source>
</evidence>
<sequence length="129" mass="13853">MGTPVLSTGARRRTKEAPRKGTKGRARMSITPEMIARAEDLFAPLGQITTRKMMGGLAIYHAGTIFASLDSEGAVYLKAKGPFAAELEAAGARQFITPRGPMGYWTVPDDALDDPEMASDWGRRALAAL</sequence>
<name>A0ABP7KDE9_9RHOB</name>
<reference evidence="4" key="1">
    <citation type="journal article" date="2019" name="Int. J. Syst. Evol. Microbiol.">
        <title>The Global Catalogue of Microorganisms (GCM) 10K type strain sequencing project: providing services to taxonomists for standard genome sequencing and annotation.</title>
        <authorList>
            <consortium name="The Broad Institute Genomics Platform"/>
            <consortium name="The Broad Institute Genome Sequencing Center for Infectious Disease"/>
            <person name="Wu L."/>
            <person name="Ma J."/>
        </authorList>
    </citation>
    <scope>NUCLEOTIDE SEQUENCE [LARGE SCALE GENOMIC DNA]</scope>
    <source>
        <strain evidence="4">JCM 17190</strain>
    </source>
</reference>
<feature type="domain" description="TfoX N-terminal" evidence="2">
    <location>
        <begin position="40"/>
        <end position="128"/>
    </location>
</feature>
<proteinExistence type="predicted"/>
<protein>
    <recommendedName>
        <fullName evidence="2">TfoX N-terminal domain-containing protein</fullName>
    </recommendedName>
</protein>
<evidence type="ECO:0000256" key="1">
    <source>
        <dbReference type="SAM" id="MobiDB-lite"/>
    </source>
</evidence>
<comment type="caution">
    <text evidence="3">The sequence shown here is derived from an EMBL/GenBank/DDBJ whole genome shotgun (WGS) entry which is preliminary data.</text>
</comment>
<dbReference type="Proteomes" id="UP001399917">
    <property type="component" value="Unassembled WGS sequence"/>
</dbReference>
<evidence type="ECO:0000313" key="4">
    <source>
        <dbReference type="Proteomes" id="UP001399917"/>
    </source>
</evidence>
<organism evidence="3 4">
    <name type="scientific">Celeribacter arenosi</name>
    <dbReference type="NCBI Taxonomy" id="792649"/>
    <lineage>
        <taxon>Bacteria</taxon>
        <taxon>Pseudomonadati</taxon>
        <taxon>Pseudomonadota</taxon>
        <taxon>Alphaproteobacteria</taxon>
        <taxon>Rhodobacterales</taxon>
        <taxon>Roseobacteraceae</taxon>
        <taxon>Celeribacter</taxon>
    </lineage>
</organism>
<accession>A0ABP7KDE9</accession>
<dbReference type="InterPro" id="IPR007076">
    <property type="entry name" value="TfoX_N"/>
</dbReference>
<feature type="region of interest" description="Disordered" evidence="1">
    <location>
        <begin position="1"/>
        <end position="29"/>
    </location>
</feature>
<evidence type="ECO:0000313" key="3">
    <source>
        <dbReference type="EMBL" id="GAA3873717.1"/>
    </source>
</evidence>
<dbReference type="SUPFAM" id="SSF159894">
    <property type="entry name" value="YgaC/TfoX-N like"/>
    <property type="match status" value="1"/>
</dbReference>
<gene>
    <name evidence="3" type="ORF">GCM10022404_24430</name>
</gene>
<dbReference type="Gene3D" id="3.30.1460.30">
    <property type="entry name" value="YgaC/TfoX-N like chaperone"/>
    <property type="match status" value="1"/>
</dbReference>
<dbReference type="Pfam" id="PF04993">
    <property type="entry name" value="TfoX_N"/>
    <property type="match status" value="1"/>
</dbReference>
<keyword evidence="4" id="KW-1185">Reference proteome</keyword>
<dbReference type="EMBL" id="BAABDF010000007">
    <property type="protein sequence ID" value="GAA3873717.1"/>
    <property type="molecule type" value="Genomic_DNA"/>
</dbReference>
<feature type="compositionally biased region" description="Basic residues" evidence="1">
    <location>
        <begin position="10"/>
        <end position="26"/>
    </location>
</feature>